<dbReference type="Proteomes" id="UP000226192">
    <property type="component" value="Unassembled WGS sequence"/>
</dbReference>
<gene>
    <name evidence="1" type="ORF">CDD81_5844</name>
</gene>
<reference evidence="1 2" key="1">
    <citation type="submission" date="2017-06" db="EMBL/GenBank/DDBJ databases">
        <title>Ant-infecting Ophiocordyceps genomes reveal a high diversity of potential behavioral manipulation genes and a possible major role for enterotoxins.</title>
        <authorList>
            <person name="De Bekker C."/>
            <person name="Evans H.C."/>
            <person name="Brachmann A."/>
            <person name="Hughes D.P."/>
        </authorList>
    </citation>
    <scope>NUCLEOTIDE SEQUENCE [LARGE SCALE GENOMIC DNA]</scope>
    <source>
        <strain evidence="1 2">Map64</strain>
    </source>
</reference>
<dbReference type="AlphaFoldDB" id="A0A2C5Y1U4"/>
<dbReference type="STRING" id="1399860.A0A2C5Y1U4"/>
<dbReference type="OrthoDB" id="4521980at2759"/>
<keyword evidence="2" id="KW-1185">Reference proteome</keyword>
<evidence type="ECO:0000313" key="2">
    <source>
        <dbReference type="Proteomes" id="UP000226192"/>
    </source>
</evidence>
<accession>A0A2C5Y1U4</accession>
<protein>
    <submittedName>
        <fullName evidence="1">Uncharacterized protein</fullName>
    </submittedName>
</protein>
<name>A0A2C5Y1U4_9HYPO</name>
<sequence length="119" mass="12966">MSQRVQPPAHLTPIQAPATAPWTLSLPPTDLTKLINGFRPASMDDKWLCFSRDANAQDTILVSLCRSWTSREFVVLRVNTGGGGQVREITWETEFGCSEGEAKNLAVGVCRGVLGCEGF</sequence>
<dbReference type="EMBL" id="NJET01000049">
    <property type="protein sequence ID" value="PHH63465.1"/>
    <property type="molecule type" value="Genomic_DNA"/>
</dbReference>
<organism evidence="1 2">
    <name type="scientific">Ophiocordyceps australis</name>
    <dbReference type="NCBI Taxonomy" id="1399860"/>
    <lineage>
        <taxon>Eukaryota</taxon>
        <taxon>Fungi</taxon>
        <taxon>Dikarya</taxon>
        <taxon>Ascomycota</taxon>
        <taxon>Pezizomycotina</taxon>
        <taxon>Sordariomycetes</taxon>
        <taxon>Hypocreomycetidae</taxon>
        <taxon>Hypocreales</taxon>
        <taxon>Ophiocordycipitaceae</taxon>
        <taxon>Ophiocordyceps</taxon>
    </lineage>
</organism>
<proteinExistence type="predicted"/>
<comment type="caution">
    <text evidence="1">The sequence shown here is derived from an EMBL/GenBank/DDBJ whole genome shotgun (WGS) entry which is preliminary data.</text>
</comment>
<evidence type="ECO:0000313" key="1">
    <source>
        <dbReference type="EMBL" id="PHH63465.1"/>
    </source>
</evidence>